<evidence type="ECO:0000259" key="2">
    <source>
        <dbReference type="Pfam" id="PF16216"/>
    </source>
</evidence>
<name>A0A7W9J679_9ACTN</name>
<comment type="caution">
    <text evidence="5">The sequence shown here is derived from an EMBL/GenBank/DDBJ whole genome shotgun (WGS) entry which is preliminary data.</text>
</comment>
<dbReference type="PANTHER" id="PTHR37321:SF1">
    <property type="entry name" value="EXPORTED PROTEIN"/>
    <property type="match status" value="1"/>
</dbReference>
<evidence type="ECO:0008006" key="7">
    <source>
        <dbReference type="Google" id="ProtNLM"/>
    </source>
</evidence>
<dbReference type="InterPro" id="IPR048309">
    <property type="entry name" value="GxGYxYP_N_3rd"/>
</dbReference>
<evidence type="ECO:0000313" key="6">
    <source>
        <dbReference type="Proteomes" id="UP000549971"/>
    </source>
</evidence>
<dbReference type="PANTHER" id="PTHR37321">
    <property type="entry name" value="EXPORTED PROTEIN-RELATED"/>
    <property type="match status" value="1"/>
</dbReference>
<feature type="domain" description="GxGYxYP putative glycoside hydrolase second N-terminal" evidence="3">
    <location>
        <begin position="137"/>
        <end position="205"/>
    </location>
</feature>
<dbReference type="Pfam" id="PF16216">
    <property type="entry name" value="GxGYxYP_N"/>
    <property type="match status" value="1"/>
</dbReference>
<dbReference type="Proteomes" id="UP000549971">
    <property type="component" value="Unassembled WGS sequence"/>
</dbReference>
<dbReference type="Pfam" id="PF20957">
    <property type="entry name" value="GxGYxYP_N_2nd"/>
    <property type="match status" value="1"/>
</dbReference>
<dbReference type="EMBL" id="JACHMY010000001">
    <property type="protein sequence ID" value="MBB5836124.1"/>
    <property type="molecule type" value="Genomic_DNA"/>
</dbReference>
<protein>
    <recommendedName>
        <fullName evidence="7">GxGYxY motif-containing protein</fullName>
    </recommendedName>
</protein>
<evidence type="ECO:0000259" key="3">
    <source>
        <dbReference type="Pfam" id="PF20957"/>
    </source>
</evidence>
<organism evidence="5 6">
    <name type="scientific">Kribbella italica</name>
    <dbReference type="NCBI Taxonomy" id="1540520"/>
    <lineage>
        <taxon>Bacteria</taxon>
        <taxon>Bacillati</taxon>
        <taxon>Actinomycetota</taxon>
        <taxon>Actinomycetes</taxon>
        <taxon>Propionibacteriales</taxon>
        <taxon>Kribbellaceae</taxon>
        <taxon>Kribbella</taxon>
    </lineage>
</organism>
<feature type="domain" description="GxGYxYP putative glycoside hydrolase C-terminal" evidence="1">
    <location>
        <begin position="459"/>
        <end position="679"/>
    </location>
</feature>
<dbReference type="RefSeq" id="WP_184795678.1">
    <property type="nucleotide sequence ID" value="NZ_JACHMY010000001.1"/>
</dbReference>
<dbReference type="InterPro" id="IPR048310">
    <property type="entry name" value="GxGYxYP_N_2nd"/>
</dbReference>
<evidence type="ECO:0000259" key="4">
    <source>
        <dbReference type="Pfam" id="PF20958"/>
    </source>
</evidence>
<dbReference type="PROSITE" id="PS51318">
    <property type="entry name" value="TAT"/>
    <property type="match status" value="1"/>
</dbReference>
<reference evidence="5 6" key="1">
    <citation type="submission" date="2020-08" db="EMBL/GenBank/DDBJ databases">
        <title>Sequencing the genomes of 1000 actinobacteria strains.</title>
        <authorList>
            <person name="Klenk H.-P."/>
        </authorList>
    </citation>
    <scope>NUCLEOTIDE SEQUENCE [LARGE SCALE GENOMIC DNA]</scope>
    <source>
        <strain evidence="5 6">DSM 28967</strain>
    </source>
</reference>
<dbReference type="InterPro" id="IPR032626">
    <property type="entry name" value="GxGYxYP_N_1st"/>
</dbReference>
<sequence>MVSRRTFLAGSGAVAAGGLGWFQTGSAAAAGQAGQASGQVGSGLVSAATESGGRRLLPSFARPKHLHYGDVTKLSGGDQTLLTTLQGVVNRSRPELYFSFSTMDNDGVDARWLRDSGVPSTRYADPLDLVAKYKRRIRGAILHDPEVPDSLNVATTLAGLENAVVADAAQAKAHGLRVVKDLRGMFDDDRVKTYRWQLTNLFPRCSHQLLAGLPPTMVVQTENVNWREIARETRQIRDESNRGTFTLDVSPALGQDVVYVRFQDSFGNDGWGPSVLSVSAKANGTTIATFAPGTPEEAPYLFDGLNSSIGASGNRFSDGGGYFIYQFTPPAGTTSLTVTVEMWNQYLVTATDTAPTRIEPFPYFRDYVVATRSLVSWLPPNGPTGDLLREHFAKVGPTTPYAGWFANDVAGEWSGVDLAAQGGSEVLPADFYMNGTVHSGVVAPISDKVRKFTPVKPQKKIYVTLTFGEGDNVQYCQRHMRDLWDDPRRGDAPANWTVSPLLADIGPGILSHYQRTATKNDLLVCGPSGAGYTYPGAWPADQLDAYLELSGTYVRRTGMDLVYAYNHRVDDEWVPFSEAIGRAYAKHTPIRGIIQSWEKGDLLVRRGGLPVIGNFSAPGKAAEYKAALDEHTKAWTGDAPLFIAGGVNAWSWTPTDVAELAELLTAPYELVLGNVFFDALNKVL</sequence>
<feature type="domain" description="GxGYxYP putative glycoside hydrolase first N-terminal" evidence="2">
    <location>
        <begin position="70"/>
        <end position="134"/>
    </location>
</feature>
<feature type="domain" description="GxGYxYP putative glycoside hydrolase third N-terminal" evidence="4">
    <location>
        <begin position="359"/>
        <end position="440"/>
    </location>
</feature>
<accession>A0A7W9J679</accession>
<dbReference type="Pfam" id="PF20958">
    <property type="entry name" value="GxGYxYP_N_3rd"/>
    <property type="match status" value="1"/>
</dbReference>
<dbReference type="Pfam" id="PF14323">
    <property type="entry name" value="GxGYxYP_C"/>
    <property type="match status" value="1"/>
</dbReference>
<evidence type="ECO:0000313" key="5">
    <source>
        <dbReference type="EMBL" id="MBB5836124.1"/>
    </source>
</evidence>
<dbReference type="Gene3D" id="3.20.20.490">
    <property type="entry name" value="GxGYxYP glycoside hydrolase, C-terminal domain"/>
    <property type="match status" value="1"/>
</dbReference>
<keyword evidence="6" id="KW-1185">Reference proteome</keyword>
<dbReference type="InterPro" id="IPR038410">
    <property type="entry name" value="GxGYxYP_C_sf"/>
</dbReference>
<dbReference type="InterPro" id="IPR025832">
    <property type="entry name" value="GxGYxYP_C"/>
</dbReference>
<gene>
    <name evidence="5" type="ORF">HDA39_002858</name>
</gene>
<proteinExistence type="predicted"/>
<evidence type="ECO:0000259" key="1">
    <source>
        <dbReference type="Pfam" id="PF14323"/>
    </source>
</evidence>
<dbReference type="AlphaFoldDB" id="A0A7W9J679"/>
<dbReference type="InterPro" id="IPR006311">
    <property type="entry name" value="TAT_signal"/>
</dbReference>